<feature type="chain" id="PRO_5047159754" description="PepSY domain-containing protein" evidence="1">
    <location>
        <begin position="25"/>
        <end position="131"/>
    </location>
</feature>
<sequence>MPIRNITLLSACLAFGIYMAPAYADSGSQNGHELVQDAYKPGASIKFDEDQDEVYDAVQKGLIRPFSELYEAVDNELNGRVIKVELEEDDDQWFYELKLVHNHNVVKVKYNATTLALMEVKGHNILEVIKR</sequence>
<keyword evidence="1" id="KW-0732">Signal</keyword>
<evidence type="ECO:0000256" key="1">
    <source>
        <dbReference type="SAM" id="SignalP"/>
    </source>
</evidence>
<organism evidence="3 4">
    <name type="scientific">Vibrio marisflavi CECT 7928</name>
    <dbReference type="NCBI Taxonomy" id="634439"/>
    <lineage>
        <taxon>Bacteria</taxon>
        <taxon>Pseudomonadati</taxon>
        <taxon>Pseudomonadota</taxon>
        <taxon>Gammaproteobacteria</taxon>
        <taxon>Vibrionales</taxon>
        <taxon>Vibrionaceae</taxon>
        <taxon>Vibrio</taxon>
    </lineage>
</organism>
<dbReference type="Pfam" id="PF03413">
    <property type="entry name" value="PepSY"/>
    <property type="match status" value="1"/>
</dbReference>
<evidence type="ECO:0000259" key="2">
    <source>
        <dbReference type="Pfam" id="PF03413"/>
    </source>
</evidence>
<accession>A0ABN8E722</accession>
<reference evidence="3" key="1">
    <citation type="submission" date="2021-11" db="EMBL/GenBank/DDBJ databases">
        <authorList>
            <person name="Rodrigo-Torres L."/>
            <person name="Arahal R. D."/>
            <person name="Lucena T."/>
        </authorList>
    </citation>
    <scope>NUCLEOTIDE SEQUENCE</scope>
    <source>
        <strain evidence="3">CECT 7928</strain>
    </source>
</reference>
<name>A0ABN8E722_9VIBR</name>
<gene>
    <name evidence="3" type="ORF">VMF7928_02708</name>
</gene>
<evidence type="ECO:0000313" key="4">
    <source>
        <dbReference type="Proteomes" id="UP000838748"/>
    </source>
</evidence>
<dbReference type="Gene3D" id="3.10.450.40">
    <property type="match status" value="1"/>
</dbReference>
<dbReference type="Proteomes" id="UP000838748">
    <property type="component" value="Unassembled WGS sequence"/>
</dbReference>
<feature type="signal peptide" evidence="1">
    <location>
        <begin position="1"/>
        <end position="24"/>
    </location>
</feature>
<evidence type="ECO:0000313" key="3">
    <source>
        <dbReference type="EMBL" id="CAH0540263.1"/>
    </source>
</evidence>
<comment type="caution">
    <text evidence="3">The sequence shown here is derived from an EMBL/GenBank/DDBJ whole genome shotgun (WGS) entry which is preliminary data.</text>
</comment>
<feature type="domain" description="PepSY" evidence="2">
    <location>
        <begin position="69"/>
        <end position="116"/>
    </location>
</feature>
<proteinExistence type="predicted"/>
<dbReference type="InterPro" id="IPR025711">
    <property type="entry name" value="PepSY"/>
</dbReference>
<dbReference type="RefSeq" id="WP_237362251.1">
    <property type="nucleotide sequence ID" value="NZ_CAKLDM010000002.1"/>
</dbReference>
<keyword evidence="4" id="KW-1185">Reference proteome</keyword>
<protein>
    <recommendedName>
        <fullName evidence="2">PepSY domain-containing protein</fullName>
    </recommendedName>
</protein>
<dbReference type="EMBL" id="CAKLDM010000002">
    <property type="protein sequence ID" value="CAH0540263.1"/>
    <property type="molecule type" value="Genomic_DNA"/>
</dbReference>